<protein>
    <recommendedName>
        <fullName evidence="1">DUF4283 domain-containing protein</fullName>
    </recommendedName>
</protein>
<organism evidence="2 3">
    <name type="scientific">Buddleja alternifolia</name>
    <dbReference type="NCBI Taxonomy" id="168488"/>
    <lineage>
        <taxon>Eukaryota</taxon>
        <taxon>Viridiplantae</taxon>
        <taxon>Streptophyta</taxon>
        <taxon>Embryophyta</taxon>
        <taxon>Tracheophyta</taxon>
        <taxon>Spermatophyta</taxon>
        <taxon>Magnoliopsida</taxon>
        <taxon>eudicotyledons</taxon>
        <taxon>Gunneridae</taxon>
        <taxon>Pentapetalae</taxon>
        <taxon>asterids</taxon>
        <taxon>lamiids</taxon>
        <taxon>Lamiales</taxon>
        <taxon>Scrophulariaceae</taxon>
        <taxon>Buddlejeae</taxon>
        <taxon>Buddleja</taxon>
    </lineage>
</organism>
<dbReference type="AlphaFoldDB" id="A0AAV6X2I3"/>
<sequence>MTSIVESPPEDIQCPPNDKPHFALITKIISDRPINISAFKSTMLKAWNPKGPVKTNNIETNVLSFVFALKEDQTEILQNGPWTFRGFHVVTKLWDPNSAFVDHNLDSSSFWIQVHNLPVSCMSLPTAQIIGNEIGRFVATDISHESHRWRKTLPNKAINHKIVLVDSNLKENPNPLDENMPLSSLKNPEIALALNAAKYSFWDSVTEISLSVDEPWIVISDFNSIFSPSEKRGGRPFSSSSHGSLQSVVDDIGLFDLGFTGYQFTWGNKRDGLANIQQRLDRGLVNAAWTITFHHSLIRHLLLIASDHSLLLLLTEPSFTTGPKPFRFEETWLHEDSVGEIIRNAWNTKFLGSPHFKIHSKIKKTRGELKRWNTNHFGHLQTRIDLTKIFIENVQAQVPCENLALMEAMEVDLDDSYKKLESMWRQKSRLKWLRDGDANTKFFHLSSILHRRNNNICEITAPNGVRTKAVVNCLDMFERWSGLSVNKKKSSIHFSHNVPPFTKLYIKDILDMNECDHKSKHFGLPFCKHARKSECFNDLIDCIGKTLSGWKAKHLSFAGRLVVLKSIAQALPIYHMSSFLMPKSICLKIDSLMRRFWWGHKEGSRGFNPVCWELVCSPKSVGGLGLRKMEHINQALVSKLAWNVAANPPKIWVQILSAKYLTNSNLFHVSSPAHNPSWTWKDICKSSSIIKKSA</sequence>
<accession>A0AAV6X2I3</accession>
<dbReference type="EMBL" id="WHWC01000010">
    <property type="protein sequence ID" value="KAG8374862.1"/>
    <property type="molecule type" value="Genomic_DNA"/>
</dbReference>
<dbReference type="Pfam" id="PF14111">
    <property type="entry name" value="DUF4283"/>
    <property type="match status" value="1"/>
</dbReference>
<feature type="domain" description="DUF4283" evidence="1">
    <location>
        <begin position="23"/>
        <end position="99"/>
    </location>
</feature>
<name>A0AAV6X2I3_9LAMI</name>
<dbReference type="PANTHER" id="PTHR33116">
    <property type="entry name" value="REVERSE TRANSCRIPTASE ZINC-BINDING DOMAIN-CONTAINING PROTEIN-RELATED-RELATED"/>
    <property type="match status" value="1"/>
</dbReference>
<proteinExistence type="predicted"/>
<gene>
    <name evidence="2" type="ORF">BUALT_Bualt10G0039700</name>
</gene>
<evidence type="ECO:0000259" key="1">
    <source>
        <dbReference type="Pfam" id="PF14111"/>
    </source>
</evidence>
<dbReference type="PANTHER" id="PTHR33116:SF78">
    <property type="entry name" value="OS12G0587133 PROTEIN"/>
    <property type="match status" value="1"/>
</dbReference>
<keyword evidence="3" id="KW-1185">Reference proteome</keyword>
<evidence type="ECO:0000313" key="3">
    <source>
        <dbReference type="Proteomes" id="UP000826271"/>
    </source>
</evidence>
<dbReference type="InterPro" id="IPR036691">
    <property type="entry name" value="Endo/exonu/phosph_ase_sf"/>
</dbReference>
<dbReference type="SUPFAM" id="SSF56219">
    <property type="entry name" value="DNase I-like"/>
    <property type="match status" value="1"/>
</dbReference>
<dbReference type="Gene3D" id="3.60.10.10">
    <property type="entry name" value="Endonuclease/exonuclease/phosphatase"/>
    <property type="match status" value="1"/>
</dbReference>
<comment type="caution">
    <text evidence="2">The sequence shown here is derived from an EMBL/GenBank/DDBJ whole genome shotgun (WGS) entry which is preliminary data.</text>
</comment>
<evidence type="ECO:0000313" key="2">
    <source>
        <dbReference type="EMBL" id="KAG8374862.1"/>
    </source>
</evidence>
<dbReference type="Proteomes" id="UP000826271">
    <property type="component" value="Unassembled WGS sequence"/>
</dbReference>
<reference evidence="2" key="1">
    <citation type="submission" date="2019-10" db="EMBL/GenBank/DDBJ databases">
        <authorList>
            <person name="Zhang R."/>
            <person name="Pan Y."/>
            <person name="Wang J."/>
            <person name="Ma R."/>
            <person name="Yu S."/>
        </authorList>
    </citation>
    <scope>NUCLEOTIDE SEQUENCE</scope>
    <source>
        <strain evidence="2">LA-IB0</strain>
        <tissue evidence="2">Leaf</tissue>
    </source>
</reference>
<dbReference type="InterPro" id="IPR025558">
    <property type="entry name" value="DUF4283"/>
</dbReference>